<reference evidence="4 5" key="1">
    <citation type="journal article" date="2016" name="Nat. Commun.">
        <title>Thousands of microbial genomes shed light on interconnected biogeochemical processes in an aquifer system.</title>
        <authorList>
            <person name="Anantharaman K."/>
            <person name="Brown C.T."/>
            <person name="Hug L.A."/>
            <person name="Sharon I."/>
            <person name="Castelle C.J."/>
            <person name="Probst A.J."/>
            <person name="Thomas B.C."/>
            <person name="Singh A."/>
            <person name="Wilkins M.J."/>
            <person name="Karaoz U."/>
            <person name="Brodie E.L."/>
            <person name="Williams K.H."/>
            <person name="Hubbard S.S."/>
            <person name="Banfield J.F."/>
        </authorList>
    </citation>
    <scope>NUCLEOTIDE SEQUENCE [LARGE SCALE GENOMIC DNA]</scope>
</reference>
<evidence type="ECO:0000256" key="2">
    <source>
        <dbReference type="SAM" id="Phobius"/>
    </source>
</evidence>
<feature type="transmembrane region" description="Helical" evidence="2">
    <location>
        <begin position="12"/>
        <end position="31"/>
    </location>
</feature>
<feature type="domain" description="PKD/Chitinase" evidence="3">
    <location>
        <begin position="577"/>
        <end position="664"/>
    </location>
</feature>
<feature type="compositionally biased region" description="Polar residues" evidence="1">
    <location>
        <begin position="421"/>
        <end position="430"/>
    </location>
</feature>
<keyword evidence="2" id="KW-1133">Transmembrane helix</keyword>
<comment type="caution">
    <text evidence="4">The sequence shown here is derived from an EMBL/GenBank/DDBJ whole genome shotgun (WGS) entry which is preliminary data.</text>
</comment>
<dbReference type="SMART" id="SM00089">
    <property type="entry name" value="PKD"/>
    <property type="match status" value="3"/>
</dbReference>
<dbReference type="SUPFAM" id="SSF49299">
    <property type="entry name" value="PKD domain"/>
    <property type="match status" value="3"/>
</dbReference>
<keyword evidence="2" id="KW-0812">Transmembrane</keyword>
<sequence>MRIRHSTYIRNFATIVLGLTLLLIAGAWYTAEPTTPVHAQSATITFVGQRNNKTNAATSLVVNKPTGVVQNNLLIASAVTDTTTNDVICPPSVTSCGSSEWIQLSKTTQGALVLYTWYKVAGGSEPASYRFTTLFTKKFAVGIVAYRGTDTTNPVNVFGALGTAVTTRIIPAPQINTSKPNTLLVQTYAQLHTQSVTFGSYQPTPPTMNERFDVTTTSGSRLSFAMSDQVFSSMGTTPSPRLVWSSRTGSVTNPISSISHLLALRPPNQPPTAGVSPTSIDLPYPTSDSATLTATSVDVDGSIVSWSWIKTNGPAGDNDTITSPNIEDTGVSWAYPPVTGTYTYRLTVTDNESVTGSGTVTVTIPTNLPPFVDAGTDIELTTPSQTTRTLLGSASDEQGGPPAPTVEWTKRPGSPAGGEISSPTSPVTDVTGLITTSPGTYTYRLTATDNLGLTASDEMTITVPQSYPPIVSAGPDPASIELPDQNTVTLNGTVQSNGAPIESVQWTEGQFATDNPPNPAGDTIVYPIGPTTDITFTQGGTYNYLLTATDANGKFATDTVRVIVTMAGNALPVVDAGADQAIDLPGQTSVTLSGSATDANGPLPLTYTWSKVSGPVGGTIQSPNSQTTEITGLSNAGTYVFRLTAKDGWGGTGTDDVAITAGVPAFSTVAPVSGVIWASSIGWISLGGASGGNVQVDTSNGAFSGFAWASNIGYINFAPTGTAPNGKNCSTTPCAVLDIGAPTKNKVVSGWIRACSVLTTSATNCSGSTMKSDALRGGWDGWIKLYDADPIQPPGWTNPPIWTSLMTSDTSLWGTPYDPFGFNGVFYDDLLGFAWGGIVVGWIDFFGASVLMPVPILNVVELQQDFGDVWVGTTKDMDFTVENIGDLGSFLRGIATVLDTTYFTCVNNCDYSVAGIPVGTPRLVTIRFTSPMTAATGLTTQVNFTGTNTTPPSSLLRTVLGNAIIPVFGNGLSFGNVVVGRYRELTLTFSNAGSVDLGMDTVVMPFPEYTCIPSCVADLSPGFVNNITIRFTPTAVQTYNGDAYLENNPTVTFPFTGAGVLGAFQFKDQ</sequence>
<dbReference type="InterPro" id="IPR035986">
    <property type="entry name" value="PKD_dom_sf"/>
</dbReference>
<evidence type="ECO:0000256" key="1">
    <source>
        <dbReference type="SAM" id="MobiDB-lite"/>
    </source>
</evidence>
<dbReference type="InterPro" id="IPR022409">
    <property type="entry name" value="PKD/Chitinase_dom"/>
</dbReference>
<feature type="domain" description="PKD/Chitinase" evidence="3">
    <location>
        <begin position="470"/>
        <end position="567"/>
    </location>
</feature>
<dbReference type="Gene3D" id="2.60.40.10">
    <property type="entry name" value="Immunoglobulins"/>
    <property type="match status" value="5"/>
</dbReference>
<accession>A0A1G2DAB9</accession>
<dbReference type="GO" id="GO:0031410">
    <property type="term" value="C:cytoplasmic vesicle"/>
    <property type="evidence" value="ECO:0007669"/>
    <property type="project" value="TreeGrafter"/>
</dbReference>
<dbReference type="EMBL" id="MHLL01000009">
    <property type="protein sequence ID" value="OGZ10483.1"/>
    <property type="molecule type" value="Genomic_DNA"/>
</dbReference>
<feature type="domain" description="PKD/Chitinase" evidence="3">
    <location>
        <begin position="272"/>
        <end position="365"/>
    </location>
</feature>
<dbReference type="STRING" id="1798661.A3D65_04735"/>
<name>A0A1G2DAB9_9BACT</name>
<proteinExistence type="predicted"/>
<dbReference type="Pfam" id="PF22352">
    <property type="entry name" value="K319L-like_PKD"/>
    <property type="match status" value="4"/>
</dbReference>
<organism evidence="4 5">
    <name type="scientific">Candidatus Lloydbacteria bacterium RIFCSPHIGHO2_02_FULL_50_13</name>
    <dbReference type="NCBI Taxonomy" id="1798661"/>
    <lineage>
        <taxon>Bacteria</taxon>
        <taxon>Candidatus Lloydiibacteriota</taxon>
    </lineage>
</organism>
<dbReference type="InterPro" id="IPR029865">
    <property type="entry name" value="KIAA0319-like"/>
</dbReference>
<evidence type="ECO:0000313" key="5">
    <source>
        <dbReference type="Proteomes" id="UP000177996"/>
    </source>
</evidence>
<dbReference type="PANTHER" id="PTHR46182:SF2">
    <property type="entry name" value="FI19480P1"/>
    <property type="match status" value="1"/>
</dbReference>
<protein>
    <recommendedName>
        <fullName evidence="3">PKD/Chitinase domain-containing protein</fullName>
    </recommendedName>
</protein>
<dbReference type="CDD" id="cd00146">
    <property type="entry name" value="PKD"/>
    <property type="match status" value="1"/>
</dbReference>
<dbReference type="InterPro" id="IPR013783">
    <property type="entry name" value="Ig-like_fold"/>
</dbReference>
<dbReference type="AlphaFoldDB" id="A0A1G2DAB9"/>
<evidence type="ECO:0000313" key="4">
    <source>
        <dbReference type="EMBL" id="OGZ10483.1"/>
    </source>
</evidence>
<dbReference type="Proteomes" id="UP000177996">
    <property type="component" value="Unassembled WGS sequence"/>
</dbReference>
<keyword evidence="2" id="KW-0472">Membrane</keyword>
<evidence type="ECO:0000259" key="3">
    <source>
        <dbReference type="SMART" id="SM00089"/>
    </source>
</evidence>
<gene>
    <name evidence="4" type="ORF">A3D65_04735</name>
</gene>
<dbReference type="GO" id="GO:0016020">
    <property type="term" value="C:membrane"/>
    <property type="evidence" value="ECO:0007669"/>
    <property type="project" value="TreeGrafter"/>
</dbReference>
<feature type="region of interest" description="Disordered" evidence="1">
    <location>
        <begin position="388"/>
        <end position="430"/>
    </location>
</feature>
<dbReference type="PANTHER" id="PTHR46182">
    <property type="entry name" value="FI19480P1"/>
    <property type="match status" value="1"/>
</dbReference>